<gene>
    <name evidence="1" type="ORF">SCALOS_LOCUS2440</name>
</gene>
<feature type="non-terminal residue" evidence="1">
    <location>
        <position position="522"/>
    </location>
</feature>
<name>A0ACA9KN44_9GLOM</name>
<dbReference type="Proteomes" id="UP000789860">
    <property type="component" value="Unassembled WGS sequence"/>
</dbReference>
<sequence length="522" mass="58549">MIPTNKTAIQIWIIFQLFNIIPLFFLCLQFLYKGKHYTMACLSLTTIFDCIISVPIALKYHFIDTAPVISAPTNDPLTNNDTYSTNNTDMEYWNTSSSSTTMSLIFTNNTNLDPICIAQAFALYSTHLSIGFWIFCLMINMWLLLVKATNDIEMKWFKIHIIFSWCVPLFLTFAAFMLLNSQVNFGVTSSYYQCIISDGLIHIATSHIPFLLCMFIGLGLGAHASWALITYRTKFSRERKANKLKIPTGLCVRMILLCILFFILLSIKIDLLTIINAIAMSPICQKLSILIPHINAYFNTILTFGLFLIFGTTKEALRSLFLCTCCFNICGCSKPRNRSSISTFIGNDPSNINNIISIVADDEINGDVEIDQMMEMTIVESPPSTFGNLKRTMSFSKYKIGDDVLKFEEFGLSHVFRNYSISRNGRHNCRGSRCKLGITGRNGGDGTISSVKSFNRYIENQQNDRNGGNEHINDNNTVENKNTIGLTNDQIISDTSPSTSAPSQLPLPPPLPVPSVQPRTPG</sequence>
<protein>
    <submittedName>
        <fullName evidence="1">2842_t:CDS:1</fullName>
    </submittedName>
</protein>
<dbReference type="EMBL" id="CAJVPM010002175">
    <property type="protein sequence ID" value="CAG8481423.1"/>
    <property type="molecule type" value="Genomic_DNA"/>
</dbReference>
<evidence type="ECO:0000313" key="2">
    <source>
        <dbReference type="Proteomes" id="UP000789860"/>
    </source>
</evidence>
<reference evidence="1" key="1">
    <citation type="submission" date="2021-06" db="EMBL/GenBank/DDBJ databases">
        <authorList>
            <person name="Kallberg Y."/>
            <person name="Tangrot J."/>
            <person name="Rosling A."/>
        </authorList>
    </citation>
    <scope>NUCLEOTIDE SEQUENCE</scope>
    <source>
        <strain evidence="1">AU212A</strain>
    </source>
</reference>
<evidence type="ECO:0000313" key="1">
    <source>
        <dbReference type="EMBL" id="CAG8481423.1"/>
    </source>
</evidence>
<organism evidence="1 2">
    <name type="scientific">Scutellospora calospora</name>
    <dbReference type="NCBI Taxonomy" id="85575"/>
    <lineage>
        <taxon>Eukaryota</taxon>
        <taxon>Fungi</taxon>
        <taxon>Fungi incertae sedis</taxon>
        <taxon>Mucoromycota</taxon>
        <taxon>Glomeromycotina</taxon>
        <taxon>Glomeromycetes</taxon>
        <taxon>Diversisporales</taxon>
        <taxon>Gigasporaceae</taxon>
        <taxon>Scutellospora</taxon>
    </lineage>
</organism>
<keyword evidence="2" id="KW-1185">Reference proteome</keyword>
<comment type="caution">
    <text evidence="1">The sequence shown here is derived from an EMBL/GenBank/DDBJ whole genome shotgun (WGS) entry which is preliminary data.</text>
</comment>
<accession>A0ACA9KN44</accession>
<proteinExistence type="predicted"/>